<evidence type="ECO:0000313" key="4">
    <source>
        <dbReference type="Proteomes" id="UP000011592"/>
    </source>
</evidence>
<evidence type="ECO:0000313" key="3">
    <source>
        <dbReference type="EMBL" id="ELY80060.1"/>
    </source>
</evidence>
<keyword evidence="2" id="KW-1133">Transmembrane helix</keyword>
<keyword evidence="4" id="KW-1185">Reference proteome</keyword>
<dbReference type="AlphaFoldDB" id="L9Z0P9"/>
<dbReference type="Proteomes" id="UP000011592">
    <property type="component" value="Unassembled WGS sequence"/>
</dbReference>
<evidence type="ECO:0000256" key="1">
    <source>
        <dbReference type="SAM" id="MobiDB-lite"/>
    </source>
</evidence>
<comment type="caution">
    <text evidence="3">The sequence shown here is derived from an EMBL/GenBank/DDBJ whole genome shotgun (WGS) entry which is preliminary data.</text>
</comment>
<gene>
    <name evidence="3" type="ORF">C486_10110</name>
</gene>
<proteinExistence type="predicted"/>
<reference evidence="3 4" key="1">
    <citation type="journal article" date="2014" name="PLoS Genet.">
        <title>Phylogenetically driven sequencing of extremely halophilic archaea reveals strategies for static and dynamic osmo-response.</title>
        <authorList>
            <person name="Becker E.A."/>
            <person name="Seitzer P.M."/>
            <person name="Tritt A."/>
            <person name="Larsen D."/>
            <person name="Krusor M."/>
            <person name="Yao A.I."/>
            <person name="Wu D."/>
            <person name="Madern D."/>
            <person name="Eisen J.A."/>
            <person name="Darling A.E."/>
            <person name="Facciotti M.T."/>
        </authorList>
    </citation>
    <scope>NUCLEOTIDE SEQUENCE [LARGE SCALE GENOMIC DNA]</scope>
    <source>
        <strain evidence="3 4">JCM 14663</strain>
    </source>
</reference>
<sequence length="89" mass="9609">MTSTDGDSQDYPRGPFQSPRRAVGSLNLLGFVSFLLAIGLNAVGLPITALLHPLDIALFIYWFGVLVVGLPLWGLLHVTDNVLGFLKSD</sequence>
<feature type="transmembrane region" description="Helical" evidence="2">
    <location>
        <begin position="28"/>
        <end position="51"/>
    </location>
</feature>
<name>L9Z0P9_9EURY</name>
<protein>
    <submittedName>
        <fullName evidence="3">Uncharacterized protein</fullName>
    </submittedName>
</protein>
<feature type="transmembrane region" description="Helical" evidence="2">
    <location>
        <begin position="58"/>
        <end position="76"/>
    </location>
</feature>
<dbReference type="EMBL" id="AOIJ01000049">
    <property type="protein sequence ID" value="ELY80060.1"/>
    <property type="molecule type" value="Genomic_DNA"/>
</dbReference>
<feature type="region of interest" description="Disordered" evidence="1">
    <location>
        <begin position="1"/>
        <end position="20"/>
    </location>
</feature>
<keyword evidence="2" id="KW-0812">Transmembrane</keyword>
<keyword evidence="2" id="KW-0472">Membrane</keyword>
<organism evidence="3 4">
    <name type="scientific">Natrinema gari JCM 14663</name>
    <dbReference type="NCBI Taxonomy" id="1230459"/>
    <lineage>
        <taxon>Archaea</taxon>
        <taxon>Methanobacteriati</taxon>
        <taxon>Methanobacteriota</taxon>
        <taxon>Stenosarchaea group</taxon>
        <taxon>Halobacteria</taxon>
        <taxon>Halobacteriales</taxon>
        <taxon>Natrialbaceae</taxon>
        <taxon>Natrinema</taxon>
    </lineage>
</organism>
<accession>L9Z0P9</accession>
<dbReference type="PATRIC" id="fig|1230459.4.peg.2021"/>
<evidence type="ECO:0000256" key="2">
    <source>
        <dbReference type="SAM" id="Phobius"/>
    </source>
</evidence>